<name>A0A8J2PY20_9BILA</name>
<keyword evidence="6" id="KW-0067">ATP-binding</keyword>
<dbReference type="InterPro" id="IPR050352">
    <property type="entry name" value="ABCG_transporters"/>
</dbReference>
<dbReference type="GO" id="GO:0043190">
    <property type="term" value="C:ATP-binding cassette (ABC) transporter complex"/>
    <property type="evidence" value="ECO:0007669"/>
    <property type="project" value="TreeGrafter"/>
</dbReference>
<organism evidence="10 11">
    <name type="scientific">Cercopithifilaria johnstoni</name>
    <dbReference type="NCBI Taxonomy" id="2874296"/>
    <lineage>
        <taxon>Eukaryota</taxon>
        <taxon>Metazoa</taxon>
        <taxon>Ecdysozoa</taxon>
        <taxon>Nematoda</taxon>
        <taxon>Chromadorea</taxon>
        <taxon>Rhabditida</taxon>
        <taxon>Spirurina</taxon>
        <taxon>Spiruromorpha</taxon>
        <taxon>Filarioidea</taxon>
        <taxon>Onchocercidae</taxon>
        <taxon>Cercopithifilaria</taxon>
    </lineage>
</organism>
<keyword evidence="7" id="KW-1133">Transmembrane helix</keyword>
<evidence type="ECO:0000259" key="9">
    <source>
        <dbReference type="PROSITE" id="PS50893"/>
    </source>
</evidence>
<keyword evidence="4" id="KW-0812">Transmembrane</keyword>
<dbReference type="SMART" id="SM00382">
    <property type="entry name" value="AAA"/>
    <property type="match status" value="1"/>
</dbReference>
<evidence type="ECO:0000256" key="3">
    <source>
        <dbReference type="ARBA" id="ARBA00022448"/>
    </source>
</evidence>
<evidence type="ECO:0000256" key="8">
    <source>
        <dbReference type="ARBA" id="ARBA00023136"/>
    </source>
</evidence>
<dbReference type="SUPFAM" id="SSF52540">
    <property type="entry name" value="P-loop containing nucleoside triphosphate hydrolases"/>
    <property type="match status" value="1"/>
</dbReference>
<keyword evidence="5" id="KW-0547">Nucleotide-binding</keyword>
<dbReference type="Gene3D" id="3.40.50.300">
    <property type="entry name" value="P-loop containing nucleotide triphosphate hydrolases"/>
    <property type="match status" value="1"/>
</dbReference>
<dbReference type="OrthoDB" id="66620at2759"/>
<comment type="similarity">
    <text evidence="2">Belongs to the ABC transporter superfamily. ABCG family. Eye pigment precursor importer (TC 3.A.1.204) subfamily.</text>
</comment>
<keyword evidence="11" id="KW-1185">Reference proteome</keyword>
<dbReference type="PROSITE" id="PS50893">
    <property type="entry name" value="ABC_TRANSPORTER_2"/>
    <property type="match status" value="1"/>
</dbReference>
<evidence type="ECO:0000313" key="10">
    <source>
        <dbReference type="EMBL" id="CAG9532052.1"/>
    </source>
</evidence>
<evidence type="ECO:0000256" key="6">
    <source>
        <dbReference type="ARBA" id="ARBA00022840"/>
    </source>
</evidence>
<dbReference type="EMBL" id="CAKAEH010000850">
    <property type="protein sequence ID" value="CAG9532052.1"/>
    <property type="molecule type" value="Genomic_DNA"/>
</dbReference>
<dbReference type="Pfam" id="PF00005">
    <property type="entry name" value="ABC_tran"/>
    <property type="match status" value="1"/>
</dbReference>
<dbReference type="PANTHER" id="PTHR48041:SF113">
    <property type="entry name" value="ATP-BINDING CASSETTE SUB-FAMILY G MEMBER 5"/>
    <property type="match status" value="1"/>
</dbReference>
<evidence type="ECO:0000256" key="4">
    <source>
        <dbReference type="ARBA" id="ARBA00022692"/>
    </source>
</evidence>
<evidence type="ECO:0000256" key="7">
    <source>
        <dbReference type="ARBA" id="ARBA00022989"/>
    </source>
</evidence>
<comment type="subcellular location">
    <subcellularLocation>
        <location evidence="1">Membrane</location>
        <topology evidence="1">Multi-pass membrane protein</topology>
    </subcellularLocation>
</comment>
<feature type="domain" description="ABC transporter" evidence="9">
    <location>
        <begin position="18"/>
        <end position="257"/>
    </location>
</feature>
<evidence type="ECO:0000256" key="1">
    <source>
        <dbReference type="ARBA" id="ARBA00004141"/>
    </source>
</evidence>
<dbReference type="PANTHER" id="PTHR48041">
    <property type="entry name" value="ABC TRANSPORTER G FAMILY MEMBER 28"/>
    <property type="match status" value="1"/>
</dbReference>
<evidence type="ECO:0000313" key="11">
    <source>
        <dbReference type="Proteomes" id="UP000746747"/>
    </source>
</evidence>
<sequence length="296" mass="33811">MTALSEVNVLECRNISNVRTITPSKWYNRTSSKVTAQFLKKISIIVQSGEIHGIIGNAGSGKTTLLRIIAGRYGGKFTGTITLNQQQFTRQMFDSICAFINFNQMLIKTITIRAMLKFQAAMIICDLNDREIEEKINSLLQEFDLIAYHNVLIGDLNEAARRRLILCMSLINDPILIILDEPSDGISALCNYQLMYSLSLYIRKIGAMVIVATRIPRSDFYQLFNRITILFYGEIIYSGTTKELPLYFYQMGFPCPINESPAIYYLSLATTDRETTKRYRETQEQALKLIDLFKVL</sequence>
<dbReference type="Proteomes" id="UP000746747">
    <property type="component" value="Unassembled WGS sequence"/>
</dbReference>
<proteinExistence type="inferred from homology"/>
<dbReference type="AlphaFoldDB" id="A0A8J2PY20"/>
<comment type="caution">
    <text evidence="10">The sequence shown here is derived from an EMBL/GenBank/DDBJ whole genome shotgun (WGS) entry which is preliminary data.</text>
</comment>
<reference evidence="10" key="1">
    <citation type="submission" date="2021-09" db="EMBL/GenBank/DDBJ databases">
        <authorList>
            <consortium name="Pathogen Informatics"/>
        </authorList>
    </citation>
    <scope>NUCLEOTIDE SEQUENCE</scope>
</reference>
<dbReference type="InterPro" id="IPR003593">
    <property type="entry name" value="AAA+_ATPase"/>
</dbReference>
<dbReference type="GO" id="GO:0016887">
    <property type="term" value="F:ATP hydrolysis activity"/>
    <property type="evidence" value="ECO:0007669"/>
    <property type="project" value="InterPro"/>
</dbReference>
<protein>
    <recommendedName>
        <fullName evidence="9">ABC transporter domain-containing protein</fullName>
    </recommendedName>
</protein>
<dbReference type="GO" id="GO:0042626">
    <property type="term" value="F:ATPase-coupled transmembrane transporter activity"/>
    <property type="evidence" value="ECO:0007669"/>
    <property type="project" value="TreeGrafter"/>
</dbReference>
<keyword evidence="8" id="KW-0472">Membrane</keyword>
<gene>
    <name evidence="10" type="ORF">CJOHNSTONI_LOCUS2395</name>
</gene>
<dbReference type="InterPro" id="IPR003439">
    <property type="entry name" value="ABC_transporter-like_ATP-bd"/>
</dbReference>
<evidence type="ECO:0000256" key="2">
    <source>
        <dbReference type="ARBA" id="ARBA00005814"/>
    </source>
</evidence>
<evidence type="ECO:0000256" key="5">
    <source>
        <dbReference type="ARBA" id="ARBA00022741"/>
    </source>
</evidence>
<dbReference type="InterPro" id="IPR027417">
    <property type="entry name" value="P-loop_NTPase"/>
</dbReference>
<accession>A0A8J2PY20</accession>
<keyword evidence="3" id="KW-0813">Transport</keyword>
<dbReference type="GO" id="GO:0005524">
    <property type="term" value="F:ATP binding"/>
    <property type="evidence" value="ECO:0007669"/>
    <property type="project" value="UniProtKB-KW"/>
</dbReference>